<gene>
    <name evidence="3" type="ORF">B0T16DRAFT_369071</name>
</gene>
<keyword evidence="3" id="KW-0378">Hydrolase</keyword>
<reference evidence="3" key="1">
    <citation type="submission" date="2023-06" db="EMBL/GenBank/DDBJ databases">
        <title>Genome-scale phylogeny and comparative genomics of the fungal order Sordariales.</title>
        <authorList>
            <consortium name="Lawrence Berkeley National Laboratory"/>
            <person name="Hensen N."/>
            <person name="Bonometti L."/>
            <person name="Westerberg I."/>
            <person name="Brannstrom I.O."/>
            <person name="Guillou S."/>
            <person name="Cros-Aarteil S."/>
            <person name="Calhoun S."/>
            <person name="Haridas S."/>
            <person name="Kuo A."/>
            <person name="Mondo S."/>
            <person name="Pangilinan J."/>
            <person name="Riley R."/>
            <person name="Labutti K."/>
            <person name="Andreopoulos B."/>
            <person name="Lipzen A."/>
            <person name="Chen C."/>
            <person name="Yanf M."/>
            <person name="Daum C."/>
            <person name="Ng V."/>
            <person name="Clum A."/>
            <person name="Steindorff A."/>
            <person name="Ohm R."/>
            <person name="Martin F."/>
            <person name="Silar P."/>
            <person name="Natvig D."/>
            <person name="Lalanne C."/>
            <person name="Gautier V."/>
            <person name="Ament-Velasquez S.L."/>
            <person name="Kruys A."/>
            <person name="Hutchinson M.I."/>
            <person name="Powell A.J."/>
            <person name="Barry K."/>
            <person name="Miller A.N."/>
            <person name="Grigoriev I.V."/>
            <person name="Debuchy R."/>
            <person name="Gladieux P."/>
            <person name="Thoren M.H."/>
            <person name="Johannesson H."/>
        </authorList>
    </citation>
    <scope>NUCLEOTIDE SEQUENCE</scope>
    <source>
        <strain evidence="3">SMH2532-1</strain>
    </source>
</reference>
<dbReference type="PANTHER" id="PTHR10655">
    <property type="entry name" value="LYSOPHOSPHOLIPASE-RELATED"/>
    <property type="match status" value="1"/>
</dbReference>
<keyword evidence="4" id="KW-1185">Reference proteome</keyword>
<dbReference type="Pfam" id="PF02230">
    <property type="entry name" value="Abhydrolase_2"/>
    <property type="match status" value="1"/>
</dbReference>
<dbReference type="Gene3D" id="3.40.50.1820">
    <property type="entry name" value="alpha/beta hydrolase"/>
    <property type="match status" value="1"/>
</dbReference>
<organism evidence="3 4">
    <name type="scientific">Cercophora newfieldiana</name>
    <dbReference type="NCBI Taxonomy" id="92897"/>
    <lineage>
        <taxon>Eukaryota</taxon>
        <taxon>Fungi</taxon>
        <taxon>Dikarya</taxon>
        <taxon>Ascomycota</taxon>
        <taxon>Pezizomycotina</taxon>
        <taxon>Sordariomycetes</taxon>
        <taxon>Sordariomycetidae</taxon>
        <taxon>Sordariales</taxon>
        <taxon>Lasiosphaeriaceae</taxon>
        <taxon>Cercophora</taxon>
    </lineage>
</organism>
<dbReference type="GO" id="GO:0052689">
    <property type="term" value="F:carboxylic ester hydrolase activity"/>
    <property type="evidence" value="ECO:0007669"/>
    <property type="project" value="TreeGrafter"/>
</dbReference>
<evidence type="ECO:0000256" key="1">
    <source>
        <dbReference type="ARBA" id="ARBA00006499"/>
    </source>
</evidence>
<evidence type="ECO:0000313" key="3">
    <source>
        <dbReference type="EMBL" id="KAK0652396.1"/>
    </source>
</evidence>
<dbReference type="InterPro" id="IPR029058">
    <property type="entry name" value="AB_hydrolase_fold"/>
</dbReference>
<dbReference type="AlphaFoldDB" id="A0AA39YGW0"/>
<dbReference type="InterPro" id="IPR050565">
    <property type="entry name" value="LYPA1-2/EST-like"/>
</dbReference>
<comment type="caution">
    <text evidence="3">The sequence shown here is derived from an EMBL/GenBank/DDBJ whole genome shotgun (WGS) entry which is preliminary data.</text>
</comment>
<accession>A0AA39YGW0</accession>
<sequence length="262" mass="29847">MSLPPPVFVNPVGAHTHTVILLHGRDSTANEFSSELFESEASGPTDADRTLPALFPNIRWVFPRATLLRCERFDNIEMSQWFDMYSTENSDERSAIQMPGLKNSTALLFDVISREEQILPRDRIFLGGISQGFTTVLAAYFAEGKGGFAGLCGFSSWFPLAKKCEIVLEYSDSLWRFFLLQGLFGLVQDFPTNEPITPIFLEHCLDDEVIGIDHGTRMRDMLRRLGCEVEWHEYEDGGHWVNEPLGIDHFVEFLKRHMVQNP</sequence>
<proteinExistence type="inferred from homology"/>
<dbReference type="EMBL" id="JAULSV010000002">
    <property type="protein sequence ID" value="KAK0652396.1"/>
    <property type="molecule type" value="Genomic_DNA"/>
</dbReference>
<dbReference type="GO" id="GO:0005737">
    <property type="term" value="C:cytoplasm"/>
    <property type="evidence" value="ECO:0007669"/>
    <property type="project" value="TreeGrafter"/>
</dbReference>
<evidence type="ECO:0000313" key="4">
    <source>
        <dbReference type="Proteomes" id="UP001174936"/>
    </source>
</evidence>
<comment type="similarity">
    <text evidence="1">Belongs to the AB hydrolase superfamily. AB hydrolase 2 family.</text>
</comment>
<dbReference type="SUPFAM" id="SSF53474">
    <property type="entry name" value="alpha/beta-Hydrolases"/>
    <property type="match status" value="1"/>
</dbReference>
<dbReference type="GO" id="GO:0008474">
    <property type="term" value="F:palmitoyl-(protein) hydrolase activity"/>
    <property type="evidence" value="ECO:0007669"/>
    <property type="project" value="TreeGrafter"/>
</dbReference>
<feature type="domain" description="Phospholipase/carboxylesterase/thioesterase" evidence="2">
    <location>
        <begin position="9"/>
        <end position="165"/>
    </location>
</feature>
<dbReference type="PANTHER" id="PTHR10655:SF63">
    <property type="entry name" value="PHOSPHOLIPASE_CARBOXYLESTERASE_THIOESTERASE DOMAIN-CONTAINING PROTEIN"/>
    <property type="match status" value="1"/>
</dbReference>
<dbReference type="Proteomes" id="UP001174936">
    <property type="component" value="Unassembled WGS sequence"/>
</dbReference>
<evidence type="ECO:0000259" key="2">
    <source>
        <dbReference type="Pfam" id="PF02230"/>
    </source>
</evidence>
<dbReference type="InterPro" id="IPR003140">
    <property type="entry name" value="PLipase/COase/thioEstase"/>
</dbReference>
<name>A0AA39YGW0_9PEZI</name>
<protein>
    <submittedName>
        <fullName evidence="3">Alpha/Beta hydrolase protein</fullName>
    </submittedName>
</protein>